<dbReference type="PANTHER" id="PTHR43861:SF1">
    <property type="entry name" value="TRANS-ACONITATE 2-METHYLTRANSFERASE"/>
    <property type="match status" value="1"/>
</dbReference>
<dbReference type="CDD" id="cd02440">
    <property type="entry name" value="AdoMet_MTases"/>
    <property type="match status" value="1"/>
</dbReference>
<dbReference type="EMBL" id="JAHHHW010000070">
    <property type="protein sequence ID" value="MBW4431507.1"/>
    <property type="molecule type" value="Genomic_DNA"/>
</dbReference>
<dbReference type="Pfam" id="PF13649">
    <property type="entry name" value="Methyltransf_25"/>
    <property type="match status" value="1"/>
</dbReference>
<evidence type="ECO:0000259" key="3">
    <source>
        <dbReference type="Pfam" id="PF13649"/>
    </source>
</evidence>
<proteinExistence type="predicted"/>
<dbReference type="GO" id="GO:0032259">
    <property type="term" value="P:methylation"/>
    <property type="evidence" value="ECO:0007669"/>
    <property type="project" value="UniProtKB-KW"/>
</dbReference>
<dbReference type="SUPFAM" id="SSF53335">
    <property type="entry name" value="S-adenosyl-L-methionine-dependent methyltransferases"/>
    <property type="match status" value="1"/>
</dbReference>
<dbReference type="PANTHER" id="PTHR43861">
    <property type="entry name" value="TRANS-ACONITATE 2-METHYLTRANSFERASE-RELATED"/>
    <property type="match status" value="1"/>
</dbReference>
<reference evidence="4" key="1">
    <citation type="submission" date="2021-05" db="EMBL/GenBank/DDBJ databases">
        <authorList>
            <person name="Pietrasiak N."/>
            <person name="Ward R."/>
            <person name="Stajich J.E."/>
            <person name="Kurbessoian T."/>
        </authorList>
    </citation>
    <scope>NUCLEOTIDE SEQUENCE</scope>
    <source>
        <strain evidence="4">HA4357-MV3</strain>
    </source>
</reference>
<evidence type="ECO:0000256" key="1">
    <source>
        <dbReference type="ARBA" id="ARBA00022603"/>
    </source>
</evidence>
<evidence type="ECO:0000313" key="4">
    <source>
        <dbReference type="EMBL" id="MBW4431507.1"/>
    </source>
</evidence>
<dbReference type="GO" id="GO:0008168">
    <property type="term" value="F:methyltransferase activity"/>
    <property type="evidence" value="ECO:0007669"/>
    <property type="project" value="UniProtKB-KW"/>
</dbReference>
<dbReference type="Proteomes" id="UP000813215">
    <property type="component" value="Unassembled WGS sequence"/>
</dbReference>
<keyword evidence="1 4" id="KW-0489">Methyltransferase</keyword>
<dbReference type="Gene3D" id="3.40.50.150">
    <property type="entry name" value="Vaccinia Virus protein VP39"/>
    <property type="match status" value="1"/>
</dbReference>
<dbReference type="InterPro" id="IPR041698">
    <property type="entry name" value="Methyltransf_25"/>
</dbReference>
<gene>
    <name evidence="4" type="ORF">KME28_07200</name>
</gene>
<reference evidence="4" key="2">
    <citation type="journal article" date="2022" name="Microbiol. Resour. Announc.">
        <title>Metagenome Sequencing to Explore Phylogenomics of Terrestrial Cyanobacteria.</title>
        <authorList>
            <person name="Ward R.D."/>
            <person name="Stajich J.E."/>
            <person name="Johansen J.R."/>
            <person name="Huntemann M."/>
            <person name="Clum A."/>
            <person name="Foster B."/>
            <person name="Foster B."/>
            <person name="Roux S."/>
            <person name="Palaniappan K."/>
            <person name="Varghese N."/>
            <person name="Mukherjee S."/>
            <person name="Reddy T.B.K."/>
            <person name="Daum C."/>
            <person name="Copeland A."/>
            <person name="Chen I.A."/>
            <person name="Ivanova N.N."/>
            <person name="Kyrpides N.C."/>
            <person name="Shapiro N."/>
            <person name="Eloe-Fadrosh E.A."/>
            <person name="Pietrasiak N."/>
        </authorList>
    </citation>
    <scope>NUCLEOTIDE SEQUENCE</scope>
    <source>
        <strain evidence="4">HA4357-MV3</strain>
    </source>
</reference>
<organism evidence="4 5">
    <name type="scientific">Pelatocladus maniniholoensis HA4357-MV3</name>
    <dbReference type="NCBI Taxonomy" id="1117104"/>
    <lineage>
        <taxon>Bacteria</taxon>
        <taxon>Bacillati</taxon>
        <taxon>Cyanobacteriota</taxon>
        <taxon>Cyanophyceae</taxon>
        <taxon>Nostocales</taxon>
        <taxon>Nostocaceae</taxon>
        <taxon>Pelatocladus</taxon>
    </lineage>
</organism>
<keyword evidence="2" id="KW-0808">Transferase</keyword>
<dbReference type="AlphaFoldDB" id="A0A9E3H660"/>
<accession>A0A9E3H660</accession>
<sequence length="256" mass="28891">MLHNHWNTTLYEDQHGFVWQYGEDLLNLLSPQVGDRILDLGCGTGQLTDKIATHGAEIMGIDYSPAMIEKARQNYPHLQFDVADARNFQVEQPLDAIFSNAALHWVKEAEAVVNCIDKALKSGGKFVAEFGGKGNVKAIVQALEDALVELGYNSPGTINPWYFPSISEYATLLEKQNLEVTYATLFDRPTPLESGNTGMANWLQMFFTSQFLTGISPTQQAKIIQAVEERLQPVLYKDGRWWADYRRIRVVAIKHR</sequence>
<comment type="caution">
    <text evidence="4">The sequence shown here is derived from an EMBL/GenBank/DDBJ whole genome shotgun (WGS) entry which is preliminary data.</text>
</comment>
<feature type="domain" description="Methyltransferase" evidence="3">
    <location>
        <begin position="37"/>
        <end position="124"/>
    </location>
</feature>
<dbReference type="InterPro" id="IPR029063">
    <property type="entry name" value="SAM-dependent_MTases_sf"/>
</dbReference>
<protein>
    <submittedName>
        <fullName evidence="4">Methyltransferase domain-containing protein</fullName>
    </submittedName>
</protein>
<evidence type="ECO:0000313" key="5">
    <source>
        <dbReference type="Proteomes" id="UP000813215"/>
    </source>
</evidence>
<name>A0A9E3H660_9NOST</name>
<evidence type="ECO:0000256" key="2">
    <source>
        <dbReference type="ARBA" id="ARBA00022679"/>
    </source>
</evidence>